<dbReference type="EMBL" id="CP034235">
    <property type="protein sequence ID" value="QGQ97487.1"/>
    <property type="molecule type" value="Genomic_DNA"/>
</dbReference>
<gene>
    <name evidence="2" type="ORF">EHS13_22660</name>
</gene>
<evidence type="ECO:0000256" key="1">
    <source>
        <dbReference type="SAM" id="Phobius"/>
    </source>
</evidence>
<evidence type="ECO:0000313" key="2">
    <source>
        <dbReference type="EMBL" id="QGQ97487.1"/>
    </source>
</evidence>
<dbReference type="AlphaFoldDB" id="A0A6B8RNR6"/>
<name>A0A6B8RNR6_9BACL</name>
<dbReference type="Proteomes" id="UP000426246">
    <property type="component" value="Chromosome"/>
</dbReference>
<evidence type="ECO:0000313" key="3">
    <source>
        <dbReference type="Proteomes" id="UP000426246"/>
    </source>
</evidence>
<feature type="transmembrane region" description="Helical" evidence="1">
    <location>
        <begin position="52"/>
        <end position="70"/>
    </location>
</feature>
<organism evidence="2 3">
    <name type="scientific">Paenibacillus psychroresistens</name>
    <dbReference type="NCBI Taxonomy" id="1778678"/>
    <lineage>
        <taxon>Bacteria</taxon>
        <taxon>Bacillati</taxon>
        <taxon>Bacillota</taxon>
        <taxon>Bacilli</taxon>
        <taxon>Bacillales</taxon>
        <taxon>Paenibacillaceae</taxon>
        <taxon>Paenibacillus</taxon>
    </lineage>
</organism>
<proteinExistence type="predicted"/>
<dbReference type="KEGG" id="ppsc:EHS13_22660"/>
<reference evidence="3" key="1">
    <citation type="submission" date="2018-11" db="EMBL/GenBank/DDBJ databases">
        <title>Complete genome sequence of Paenibacillus sp. ML311-T8.</title>
        <authorList>
            <person name="Nam Y.-D."/>
            <person name="Kang J."/>
            <person name="Chung W.-H."/>
            <person name="Park Y.S."/>
        </authorList>
    </citation>
    <scope>NUCLEOTIDE SEQUENCE [LARGE SCALE GENOMIC DNA]</scope>
    <source>
        <strain evidence="3">ML311-T8</strain>
    </source>
</reference>
<protein>
    <submittedName>
        <fullName evidence="2">Uncharacterized protein</fullName>
    </submittedName>
</protein>
<keyword evidence="1" id="KW-0472">Membrane</keyword>
<accession>A0A6B8RNR6</accession>
<sequence length="87" mass="10161">MEQSTSLKWGARRKIGKSKYVLYYWAIGFGLGLAAALTLFEWSTEKRINASWVFIRILVFPIIGSLIGNVKWTNQERKYAEFQEQKK</sequence>
<keyword evidence="1" id="KW-1133">Transmembrane helix</keyword>
<keyword evidence="3" id="KW-1185">Reference proteome</keyword>
<dbReference type="RefSeq" id="WP_155702592.1">
    <property type="nucleotide sequence ID" value="NZ_CP034235.1"/>
</dbReference>
<keyword evidence="1" id="KW-0812">Transmembrane</keyword>
<dbReference type="OrthoDB" id="2970479at2"/>
<feature type="transmembrane region" description="Helical" evidence="1">
    <location>
        <begin position="21"/>
        <end position="40"/>
    </location>
</feature>